<evidence type="ECO:0000256" key="6">
    <source>
        <dbReference type="ARBA" id="ARBA00022840"/>
    </source>
</evidence>
<name>A0A4R1HPG1_PSEEN</name>
<evidence type="ECO:0000256" key="8">
    <source>
        <dbReference type="SAM" id="MobiDB-lite"/>
    </source>
</evidence>
<evidence type="ECO:0000313" key="11">
    <source>
        <dbReference type="EMBL" id="TCK23033.1"/>
    </source>
</evidence>
<keyword evidence="9" id="KW-0812">Transmembrane</keyword>
<dbReference type="EC" id="2.7.11.1" evidence="1"/>
<sequence>MDALVALVAGLLDGLRGVVPADLCPGPWAWSVTALGVLVGLLPTAAAVAVAVLRRRIGSTYGTSASVLVCGLGVLGAGLLPLLAFMAAGRVFSSATEGQPVPGLSAATTRTIRTSVCEVVGTQSRYLGSGTVAQSIGGDAVQSVIAVVLLGVVPLVAVLLVAVQARTALRRGPRWPAKFFWIPLFALIVLTAGVPKGTAEHLWAGILVASVVGVVVTLLVPPPSRAALAAAERRSLPAPPSGHAPVPTGSRRPPQASGAAAGAAAEGTVADRLARRFAQRSPENPVEFGGVAPGPGSNGAGGASGRAPNGWSGAAPAPPLPPGPARTGPPPVPSGGFRPPSGQFPPGPPTGPPPRPTLVAPAPGMRPPGTGAVRGPRFRLIRRLGAGGFGRVWLAHDAKLGHTVAVKSAHAPDAETEERIRREAAALGGMTHPACVRIFDLLPASSDPGLVGMEGLVIVMEFVDGVSLGQLVADRGVLDDVSAARVWTGVAGALDDAHRSGVLHRDIKPGNIVVDPNGSPHLIDFGIARKQGDSTLTQAGFVLGTPDYLAPEAAAGQPATPASDGWQLAAAVSFALSGHAPRGESQDAVAGLRAAASGAKLTHLPTRTAHLSLLKAALRTEPARRPSLDQVQRKLDDWLRKQGARIDGPVTAMFDRL</sequence>
<feature type="transmembrane region" description="Helical" evidence="9">
    <location>
        <begin position="175"/>
        <end position="195"/>
    </location>
</feature>
<feature type="transmembrane region" description="Helical" evidence="9">
    <location>
        <begin position="144"/>
        <end position="163"/>
    </location>
</feature>
<feature type="compositionally biased region" description="Gly residues" evidence="8">
    <location>
        <begin position="291"/>
        <end position="304"/>
    </location>
</feature>
<reference evidence="11 12" key="1">
    <citation type="submission" date="2019-03" db="EMBL/GenBank/DDBJ databases">
        <title>Sequencing the genomes of 1000 actinobacteria strains.</title>
        <authorList>
            <person name="Klenk H.-P."/>
        </authorList>
    </citation>
    <scope>NUCLEOTIDE SEQUENCE [LARGE SCALE GENOMIC DNA]</scope>
    <source>
        <strain evidence="11 12">DSM 44969</strain>
    </source>
</reference>
<dbReference type="Gene3D" id="3.30.200.20">
    <property type="entry name" value="Phosphorylase Kinase, domain 1"/>
    <property type="match status" value="1"/>
</dbReference>
<evidence type="ECO:0000256" key="1">
    <source>
        <dbReference type="ARBA" id="ARBA00012513"/>
    </source>
</evidence>
<keyword evidence="3" id="KW-0808">Transferase</keyword>
<feature type="compositionally biased region" description="Pro residues" evidence="8">
    <location>
        <begin position="342"/>
        <end position="356"/>
    </location>
</feature>
<evidence type="ECO:0000256" key="4">
    <source>
        <dbReference type="ARBA" id="ARBA00022741"/>
    </source>
</evidence>
<dbReference type="PANTHER" id="PTHR43289">
    <property type="entry name" value="MITOGEN-ACTIVATED PROTEIN KINASE KINASE KINASE 20-RELATED"/>
    <property type="match status" value="1"/>
</dbReference>
<accession>A0A4R1HPG1</accession>
<dbReference type="PROSITE" id="PS00108">
    <property type="entry name" value="PROTEIN_KINASE_ST"/>
    <property type="match status" value="1"/>
</dbReference>
<dbReference type="InterPro" id="IPR008271">
    <property type="entry name" value="Ser/Thr_kinase_AS"/>
</dbReference>
<keyword evidence="2 11" id="KW-0723">Serine/threonine-protein kinase</keyword>
<feature type="transmembrane region" description="Helical" evidence="9">
    <location>
        <begin position="65"/>
        <end position="88"/>
    </location>
</feature>
<dbReference type="PROSITE" id="PS50011">
    <property type="entry name" value="PROTEIN_KINASE_DOM"/>
    <property type="match status" value="1"/>
</dbReference>
<evidence type="ECO:0000313" key="12">
    <source>
        <dbReference type="Proteomes" id="UP000295560"/>
    </source>
</evidence>
<keyword evidence="12" id="KW-1185">Reference proteome</keyword>
<dbReference type="Pfam" id="PF00069">
    <property type="entry name" value="Pkinase"/>
    <property type="match status" value="1"/>
</dbReference>
<feature type="domain" description="Protein kinase" evidence="10">
    <location>
        <begin position="378"/>
        <end position="639"/>
    </location>
</feature>
<evidence type="ECO:0000256" key="3">
    <source>
        <dbReference type="ARBA" id="ARBA00022679"/>
    </source>
</evidence>
<feature type="compositionally biased region" description="Low complexity" evidence="8">
    <location>
        <begin position="305"/>
        <end position="315"/>
    </location>
</feature>
<feature type="transmembrane region" description="Helical" evidence="9">
    <location>
        <begin position="30"/>
        <end position="53"/>
    </location>
</feature>
<dbReference type="GO" id="GO:0005524">
    <property type="term" value="F:ATP binding"/>
    <property type="evidence" value="ECO:0007669"/>
    <property type="project" value="UniProtKB-UniRule"/>
</dbReference>
<dbReference type="InterPro" id="IPR000719">
    <property type="entry name" value="Prot_kinase_dom"/>
</dbReference>
<dbReference type="OrthoDB" id="9762169at2"/>
<evidence type="ECO:0000256" key="5">
    <source>
        <dbReference type="ARBA" id="ARBA00022777"/>
    </source>
</evidence>
<dbReference type="CDD" id="cd14014">
    <property type="entry name" value="STKc_PknB_like"/>
    <property type="match status" value="1"/>
</dbReference>
<keyword evidence="6 7" id="KW-0067">ATP-binding</keyword>
<dbReference type="PROSITE" id="PS00107">
    <property type="entry name" value="PROTEIN_KINASE_ATP"/>
    <property type="match status" value="1"/>
</dbReference>
<dbReference type="Proteomes" id="UP000295560">
    <property type="component" value="Unassembled WGS sequence"/>
</dbReference>
<feature type="compositionally biased region" description="Low complexity" evidence="8">
    <location>
        <begin position="256"/>
        <end position="268"/>
    </location>
</feature>
<keyword evidence="9" id="KW-1133">Transmembrane helix</keyword>
<dbReference type="RefSeq" id="WP_132432302.1">
    <property type="nucleotide sequence ID" value="NZ_SMFZ01000002.1"/>
</dbReference>
<evidence type="ECO:0000256" key="7">
    <source>
        <dbReference type="PROSITE-ProRule" id="PRU10141"/>
    </source>
</evidence>
<dbReference type="SUPFAM" id="SSF56112">
    <property type="entry name" value="Protein kinase-like (PK-like)"/>
    <property type="match status" value="1"/>
</dbReference>
<dbReference type="AlphaFoldDB" id="A0A4R1HPG1"/>
<evidence type="ECO:0000256" key="9">
    <source>
        <dbReference type="SAM" id="Phobius"/>
    </source>
</evidence>
<feature type="region of interest" description="Disordered" evidence="8">
    <location>
        <begin position="231"/>
        <end position="268"/>
    </location>
</feature>
<dbReference type="PANTHER" id="PTHR43289:SF6">
    <property type="entry name" value="SERINE_THREONINE-PROTEIN KINASE NEKL-3"/>
    <property type="match status" value="1"/>
</dbReference>
<dbReference type="SMART" id="SM00220">
    <property type="entry name" value="S_TKc"/>
    <property type="match status" value="1"/>
</dbReference>
<feature type="binding site" evidence="7">
    <location>
        <position position="407"/>
    </location>
    <ligand>
        <name>ATP</name>
        <dbReference type="ChEBI" id="CHEBI:30616"/>
    </ligand>
</feature>
<dbReference type="Gene3D" id="1.10.510.10">
    <property type="entry name" value="Transferase(Phosphotransferase) domain 1"/>
    <property type="match status" value="1"/>
</dbReference>
<keyword evidence="9" id="KW-0472">Membrane</keyword>
<dbReference type="GO" id="GO:0004674">
    <property type="term" value="F:protein serine/threonine kinase activity"/>
    <property type="evidence" value="ECO:0007669"/>
    <property type="project" value="UniProtKB-KW"/>
</dbReference>
<evidence type="ECO:0000259" key="10">
    <source>
        <dbReference type="PROSITE" id="PS50011"/>
    </source>
</evidence>
<protein>
    <recommendedName>
        <fullName evidence="1">non-specific serine/threonine protein kinase</fullName>
        <ecNumber evidence="1">2.7.11.1</ecNumber>
    </recommendedName>
</protein>
<comment type="caution">
    <text evidence="11">The sequence shown here is derived from an EMBL/GenBank/DDBJ whole genome shotgun (WGS) entry which is preliminary data.</text>
</comment>
<feature type="transmembrane region" description="Helical" evidence="9">
    <location>
        <begin position="201"/>
        <end position="220"/>
    </location>
</feature>
<dbReference type="InterPro" id="IPR017441">
    <property type="entry name" value="Protein_kinase_ATP_BS"/>
</dbReference>
<keyword evidence="4 7" id="KW-0547">Nucleotide-binding</keyword>
<keyword evidence="5 11" id="KW-0418">Kinase</keyword>
<organism evidence="11 12">
    <name type="scientific">Pseudonocardia endophytica</name>
    <dbReference type="NCBI Taxonomy" id="401976"/>
    <lineage>
        <taxon>Bacteria</taxon>
        <taxon>Bacillati</taxon>
        <taxon>Actinomycetota</taxon>
        <taxon>Actinomycetes</taxon>
        <taxon>Pseudonocardiales</taxon>
        <taxon>Pseudonocardiaceae</taxon>
        <taxon>Pseudonocardia</taxon>
    </lineage>
</organism>
<evidence type="ECO:0000256" key="2">
    <source>
        <dbReference type="ARBA" id="ARBA00022527"/>
    </source>
</evidence>
<gene>
    <name evidence="11" type="ORF">EV378_7044</name>
</gene>
<feature type="region of interest" description="Disordered" evidence="8">
    <location>
        <begin position="280"/>
        <end position="374"/>
    </location>
</feature>
<proteinExistence type="predicted"/>
<dbReference type="InterPro" id="IPR011009">
    <property type="entry name" value="Kinase-like_dom_sf"/>
</dbReference>
<feature type="compositionally biased region" description="Pro residues" evidence="8">
    <location>
        <begin position="316"/>
        <end position="333"/>
    </location>
</feature>
<dbReference type="EMBL" id="SMFZ01000002">
    <property type="protein sequence ID" value="TCK23033.1"/>
    <property type="molecule type" value="Genomic_DNA"/>
</dbReference>